<dbReference type="GeneID" id="28964445"/>
<feature type="compositionally biased region" description="Acidic residues" evidence="1">
    <location>
        <begin position="214"/>
        <end position="223"/>
    </location>
</feature>
<feature type="compositionally biased region" description="Basic and acidic residues" evidence="1">
    <location>
        <begin position="46"/>
        <end position="57"/>
    </location>
</feature>
<sequence length="943" mass="106923">MPPKSRQTTLFSHFSSRDADAGPSRARSTRNTKPLFDPSDSEGSEGLDHVKMRDPKPNIDNLTMTQRRALKQTVYDPEDEDENENFEEEEEVAETRSPRKRGTTRTQGKSKRKHKSECSDTDPDEEFISYPLTGYLHPNYRGTRSQKVARRNDRLEAVEIQRASKRADILTDDEIEVFPSPPSPKRGRGRTGKVQNRNDNEKGKGKGKAVSRVDEEEQEDDIVPIDPPIPTSQRPTRAGASKLSQTAKPPSSTSSVVRPTKSGGRGRLPLHRTRSEVIVEIPRMSQEEKRSYLPFSPSGSSQSIGHSTSNVLQKNGSKPTFQIPSRAKKAVLSRESSKSRSLPPILENELPEDGLNNERDRDDTSLKSRTKSKSRSPVKPVLKAKELQQVEDRLSTPKAAPATSAAWIQQFEPDLVRQPSPAKETSKALSSKRSSASPIKDNSSVHQPSKEAGPSSKGKKPSPATDPPVQVRVEPSTSFEDDIVPRRKLDKGKDKADSDSSSDEEDFMPVKRPKKPAKVTYAVKSSHPKHRATDKDATGKGKSKSKSKRIIDPDDDNGAETEEEDNMLDELQMDEPERFKSSTRLRKRPTETVHQRKLRKLKNKRLGIVESSTDEDHSSSNESDPTTSDDDGSSSSDGNELSFIVPDDATAVRAQLPHEFSSDSAQTPEFKFKVVFHYLVMLVMKGKKTFPLSHESATYFKPQLTQFRNRMDSYRDLRVASQIWRLHFKKALKKYPIFDVEELLDAEPGCDACHMGGRMSRFRVNLEGDQYNPETHQPLDSSSEESESSDSDSSGSEAKKRKKLPKSLLMGRFCKQRAELYHQMAHWEDTLYHRIRRYYRDLLRAKYKPVQSDSELSTPESEMDSGDDQEEVKTRKKDRRLRRQATEARCARLRKQGLPKDVKDVDEVTEWMDGLGYQNREFRWIERLIEQSGRLEHDKQKDE</sequence>
<feature type="compositionally biased region" description="Low complexity" evidence="1">
    <location>
        <begin position="396"/>
        <end position="406"/>
    </location>
</feature>
<accession>A0AAJ8MEL3</accession>
<feature type="compositionally biased region" description="Polar residues" evidence="1">
    <location>
        <begin position="310"/>
        <end position="323"/>
    </location>
</feature>
<dbReference type="PANTHER" id="PTHR14689:SF0">
    <property type="entry name" value="COILED-COIL DOMAIN-CONTAINING PROTEIN 82"/>
    <property type="match status" value="1"/>
</dbReference>
<feature type="region of interest" description="Disordered" evidence="1">
    <location>
        <begin position="1"/>
        <end position="642"/>
    </location>
</feature>
<feature type="compositionally biased region" description="Acidic residues" evidence="1">
    <location>
        <begin position="861"/>
        <end position="870"/>
    </location>
</feature>
<feature type="compositionally biased region" description="Basic and acidic residues" evidence="1">
    <location>
        <begin position="356"/>
        <end position="366"/>
    </location>
</feature>
<dbReference type="Pfam" id="PF13926">
    <property type="entry name" value="DUF4211"/>
    <property type="match status" value="1"/>
</dbReference>
<dbReference type="AlphaFoldDB" id="A0AAJ8MEL3"/>
<dbReference type="GO" id="GO:0005634">
    <property type="term" value="C:nucleus"/>
    <property type="evidence" value="ECO:0007669"/>
    <property type="project" value="TreeGrafter"/>
</dbReference>
<feature type="compositionally biased region" description="Basic and acidic residues" evidence="1">
    <location>
        <begin position="150"/>
        <end position="159"/>
    </location>
</feature>
<dbReference type="PANTHER" id="PTHR14689">
    <property type="entry name" value="PHORBOL-ESTER_DAG-TYPE DOMAIN-CONTAINING PROTEIN"/>
    <property type="match status" value="1"/>
</dbReference>
<evidence type="ECO:0000259" key="2">
    <source>
        <dbReference type="Pfam" id="PF13926"/>
    </source>
</evidence>
<feature type="compositionally biased region" description="Basic and acidic residues" evidence="1">
    <location>
        <begin position="383"/>
        <end position="395"/>
    </location>
</feature>
<protein>
    <recommendedName>
        <fullName evidence="2">DUF4211 domain-containing protein</fullName>
    </recommendedName>
</protein>
<dbReference type="InterPro" id="IPR025451">
    <property type="entry name" value="DUF4211"/>
</dbReference>
<feature type="compositionally biased region" description="Polar residues" evidence="1">
    <location>
        <begin position="851"/>
        <end position="860"/>
    </location>
</feature>
<dbReference type="EMBL" id="CP144530">
    <property type="protein sequence ID" value="WWC58207.1"/>
    <property type="molecule type" value="Genomic_DNA"/>
</dbReference>
<dbReference type="Proteomes" id="UP000078595">
    <property type="component" value="Chromosome 1"/>
</dbReference>
<keyword evidence="4" id="KW-1185">Reference proteome</keyword>
<feature type="compositionally biased region" description="Basic residues" evidence="1">
    <location>
        <begin position="98"/>
        <end position="115"/>
    </location>
</feature>
<feature type="domain" description="DUF4211" evidence="2">
    <location>
        <begin position="642"/>
        <end position="775"/>
    </location>
</feature>
<feature type="compositionally biased region" description="Acidic residues" evidence="1">
    <location>
        <begin position="553"/>
        <end position="574"/>
    </location>
</feature>
<feature type="region of interest" description="Disordered" evidence="1">
    <location>
        <begin position="849"/>
        <end position="896"/>
    </location>
</feature>
<feature type="compositionally biased region" description="Basic residues" evidence="1">
    <location>
        <begin position="874"/>
        <end position="883"/>
    </location>
</feature>
<evidence type="ECO:0000256" key="1">
    <source>
        <dbReference type="SAM" id="MobiDB-lite"/>
    </source>
</evidence>
<dbReference type="RefSeq" id="XP_018266770.2">
    <property type="nucleotide sequence ID" value="XM_018404116.2"/>
</dbReference>
<reference evidence="3" key="2">
    <citation type="submission" date="2024-02" db="EMBL/GenBank/DDBJ databases">
        <title>Comparative genomics of Cryptococcus and Kwoniella reveals pathogenesis evolution and contrasting modes of karyotype evolution via chromosome fusion or intercentromeric recombination.</title>
        <authorList>
            <person name="Coelho M.A."/>
            <person name="David-Palma M."/>
            <person name="Shea T."/>
            <person name="Bowers K."/>
            <person name="McGinley-Smith S."/>
            <person name="Mohammad A.W."/>
            <person name="Gnirke A."/>
            <person name="Yurkov A.M."/>
            <person name="Nowrousian M."/>
            <person name="Sun S."/>
            <person name="Cuomo C.A."/>
            <person name="Heitman J."/>
        </authorList>
    </citation>
    <scope>NUCLEOTIDE SEQUENCE</scope>
    <source>
        <strain evidence="3">CBS 10117</strain>
    </source>
</reference>
<evidence type="ECO:0000313" key="4">
    <source>
        <dbReference type="Proteomes" id="UP000078595"/>
    </source>
</evidence>
<name>A0AAJ8MEL3_9TREE</name>
<gene>
    <name evidence="3" type="ORF">I303_100743</name>
</gene>
<feature type="compositionally biased region" description="Polar residues" evidence="1">
    <location>
        <begin position="1"/>
        <end position="14"/>
    </location>
</feature>
<feature type="compositionally biased region" description="Basic and acidic residues" evidence="1">
    <location>
        <begin position="483"/>
        <end position="498"/>
    </location>
</feature>
<feature type="region of interest" description="Disordered" evidence="1">
    <location>
        <begin position="769"/>
        <end position="802"/>
    </location>
</feature>
<organism evidence="3 4">
    <name type="scientific">Kwoniella dejecticola CBS 10117</name>
    <dbReference type="NCBI Taxonomy" id="1296121"/>
    <lineage>
        <taxon>Eukaryota</taxon>
        <taxon>Fungi</taxon>
        <taxon>Dikarya</taxon>
        <taxon>Basidiomycota</taxon>
        <taxon>Agaricomycotina</taxon>
        <taxon>Tremellomycetes</taxon>
        <taxon>Tremellales</taxon>
        <taxon>Cryptococcaceae</taxon>
        <taxon>Kwoniella</taxon>
    </lineage>
</organism>
<reference evidence="3" key="1">
    <citation type="submission" date="2013-07" db="EMBL/GenBank/DDBJ databases">
        <authorList>
            <consortium name="The Broad Institute Genome Sequencing Platform"/>
            <person name="Cuomo C."/>
            <person name="Litvintseva A."/>
            <person name="Chen Y."/>
            <person name="Heitman J."/>
            <person name="Sun S."/>
            <person name="Springer D."/>
            <person name="Dromer F."/>
            <person name="Young S.K."/>
            <person name="Zeng Q."/>
            <person name="Gargeya S."/>
            <person name="Fitzgerald M."/>
            <person name="Abouelleil A."/>
            <person name="Alvarado L."/>
            <person name="Berlin A.M."/>
            <person name="Chapman S.B."/>
            <person name="Dewar J."/>
            <person name="Goldberg J."/>
            <person name="Griggs A."/>
            <person name="Gujja S."/>
            <person name="Hansen M."/>
            <person name="Howarth C."/>
            <person name="Imamovic A."/>
            <person name="Larimer J."/>
            <person name="McCowan C."/>
            <person name="Murphy C."/>
            <person name="Pearson M."/>
            <person name="Priest M."/>
            <person name="Roberts A."/>
            <person name="Saif S."/>
            <person name="Shea T."/>
            <person name="Sykes S."/>
            <person name="Wortman J."/>
            <person name="Nusbaum C."/>
            <person name="Birren B."/>
        </authorList>
    </citation>
    <scope>NUCLEOTIDE SEQUENCE</scope>
    <source>
        <strain evidence="3">CBS 10117</strain>
    </source>
</reference>
<evidence type="ECO:0000313" key="3">
    <source>
        <dbReference type="EMBL" id="WWC58207.1"/>
    </source>
</evidence>
<feature type="compositionally biased region" description="Low complexity" evidence="1">
    <location>
        <begin position="292"/>
        <end position="309"/>
    </location>
</feature>
<feature type="compositionally biased region" description="Acidic residues" evidence="1">
    <location>
        <begin position="76"/>
        <end position="92"/>
    </location>
</feature>
<dbReference type="KEGG" id="kdj:28964445"/>
<feature type="compositionally biased region" description="Low complexity" evidence="1">
    <location>
        <begin position="248"/>
        <end position="262"/>
    </location>
</feature>
<feature type="compositionally biased region" description="Basic residues" evidence="1">
    <location>
        <begin position="595"/>
        <end position="605"/>
    </location>
</feature>
<feature type="compositionally biased region" description="Low complexity" evidence="1">
    <location>
        <begin position="427"/>
        <end position="437"/>
    </location>
</feature>
<proteinExistence type="predicted"/>